<dbReference type="EnsemblMetazoa" id="XM_022814942">
    <property type="protein sequence ID" value="XP_022670677"/>
    <property type="gene ID" value="LOC111254277"/>
</dbReference>
<dbReference type="InParanoid" id="A0A7M7KU01"/>
<dbReference type="GO" id="GO:0006493">
    <property type="term" value="P:protein O-linked glycosylation"/>
    <property type="evidence" value="ECO:0007669"/>
    <property type="project" value="TreeGrafter"/>
</dbReference>
<dbReference type="Proteomes" id="UP000594260">
    <property type="component" value="Unplaced"/>
</dbReference>
<dbReference type="AlphaFoldDB" id="A0A7M7KU01"/>
<evidence type="ECO:0000256" key="4">
    <source>
        <dbReference type="ARBA" id="ARBA00022679"/>
    </source>
</evidence>
<reference evidence="11" key="1">
    <citation type="submission" date="2021-01" db="UniProtKB">
        <authorList>
            <consortium name="EnsemblMetazoa"/>
        </authorList>
    </citation>
    <scope>IDENTIFICATION</scope>
</reference>
<dbReference type="KEGG" id="vde:111254277"/>
<evidence type="ECO:0000256" key="9">
    <source>
        <dbReference type="ARBA" id="ARBA00023136"/>
    </source>
</evidence>
<dbReference type="GO" id="GO:0016758">
    <property type="term" value="F:hexosyltransferase activity"/>
    <property type="evidence" value="ECO:0007669"/>
    <property type="project" value="InterPro"/>
</dbReference>
<organism evidence="11 12">
    <name type="scientific">Varroa destructor</name>
    <name type="common">Honeybee mite</name>
    <dbReference type="NCBI Taxonomy" id="109461"/>
    <lineage>
        <taxon>Eukaryota</taxon>
        <taxon>Metazoa</taxon>
        <taxon>Ecdysozoa</taxon>
        <taxon>Arthropoda</taxon>
        <taxon>Chelicerata</taxon>
        <taxon>Arachnida</taxon>
        <taxon>Acari</taxon>
        <taxon>Parasitiformes</taxon>
        <taxon>Mesostigmata</taxon>
        <taxon>Gamasina</taxon>
        <taxon>Dermanyssoidea</taxon>
        <taxon>Varroidae</taxon>
        <taxon>Varroa</taxon>
    </lineage>
</organism>
<dbReference type="RefSeq" id="XP_022670677.1">
    <property type="nucleotide sequence ID" value="XM_022814942.1"/>
</dbReference>
<dbReference type="RefSeq" id="XP_022670679.1">
    <property type="nucleotide sequence ID" value="XM_022814944.1"/>
</dbReference>
<dbReference type="PANTHER" id="PTHR11214:SF3">
    <property type="entry name" value="BETA-1,3-GALACTOSYLTRANSFERASE 6"/>
    <property type="match status" value="1"/>
</dbReference>
<dbReference type="Gene3D" id="3.90.550.50">
    <property type="match status" value="1"/>
</dbReference>
<dbReference type="EnsemblMetazoa" id="XM_022814945">
    <property type="protein sequence ID" value="XP_022670680"/>
    <property type="gene ID" value="LOC111254277"/>
</dbReference>
<proteinExistence type="inferred from homology"/>
<dbReference type="Pfam" id="PF01762">
    <property type="entry name" value="Galactosyl_T"/>
    <property type="match status" value="1"/>
</dbReference>
<dbReference type="EnsemblMetazoa" id="XM_022814944">
    <property type="protein sequence ID" value="XP_022670679"/>
    <property type="gene ID" value="LOC111254277"/>
</dbReference>
<keyword evidence="8 10" id="KW-0333">Golgi apparatus</keyword>
<dbReference type="EnsemblMetazoa" id="XM_022814947">
    <property type="protein sequence ID" value="XP_022670682"/>
    <property type="gene ID" value="LOC111254277"/>
</dbReference>
<protein>
    <recommendedName>
        <fullName evidence="10">Hexosyltransferase</fullName>
        <ecNumber evidence="10">2.4.1.-</ecNumber>
    </recommendedName>
</protein>
<evidence type="ECO:0000256" key="7">
    <source>
        <dbReference type="ARBA" id="ARBA00022989"/>
    </source>
</evidence>
<evidence type="ECO:0000256" key="10">
    <source>
        <dbReference type="RuleBase" id="RU363063"/>
    </source>
</evidence>
<keyword evidence="4" id="KW-0808">Transferase</keyword>
<evidence type="ECO:0000256" key="8">
    <source>
        <dbReference type="ARBA" id="ARBA00023034"/>
    </source>
</evidence>
<evidence type="ECO:0000313" key="11">
    <source>
        <dbReference type="EnsemblMetazoa" id="XP_022670680"/>
    </source>
</evidence>
<comment type="subcellular location">
    <subcellularLocation>
        <location evidence="1 10">Golgi apparatus membrane</location>
        <topology evidence="1 10">Single-pass type II membrane protein</topology>
    </subcellularLocation>
</comment>
<evidence type="ECO:0000256" key="3">
    <source>
        <dbReference type="ARBA" id="ARBA00022676"/>
    </source>
</evidence>
<dbReference type="InterPro" id="IPR002659">
    <property type="entry name" value="Glyco_trans_31"/>
</dbReference>
<accession>A0A7M7KU01</accession>
<dbReference type="EnsemblMetazoa" id="XM_022814946">
    <property type="protein sequence ID" value="XP_022670681"/>
    <property type="gene ID" value="LOC111254277"/>
</dbReference>
<keyword evidence="5" id="KW-0812">Transmembrane</keyword>
<dbReference type="GeneID" id="111254277"/>
<dbReference type="PANTHER" id="PTHR11214">
    <property type="entry name" value="BETA-1,3-N-ACETYLGLUCOSAMINYLTRANSFERASE"/>
    <property type="match status" value="1"/>
</dbReference>
<evidence type="ECO:0000256" key="5">
    <source>
        <dbReference type="ARBA" id="ARBA00022692"/>
    </source>
</evidence>
<dbReference type="OrthoDB" id="5512589at2759"/>
<dbReference type="RefSeq" id="XP_022670682.1">
    <property type="nucleotide sequence ID" value="XM_022814947.1"/>
</dbReference>
<dbReference type="GO" id="GO:0000139">
    <property type="term" value="C:Golgi membrane"/>
    <property type="evidence" value="ECO:0007669"/>
    <property type="project" value="UniProtKB-SubCell"/>
</dbReference>
<evidence type="ECO:0000256" key="2">
    <source>
        <dbReference type="ARBA" id="ARBA00008661"/>
    </source>
</evidence>
<dbReference type="EnsemblMetazoa" id="XM_022814943">
    <property type="protein sequence ID" value="XP_022670678"/>
    <property type="gene ID" value="LOC111254277"/>
</dbReference>
<sequence>MPAIWRRLLTVLFVLFTLLCMIQMLTDIFTLKAPFGVRHLSSLNQVHSNIDRLPCGIRKARSGSIDAVGYRESFAAQAPQLPSVRQNQTSIIRKDVNDTLSPREALKIQKSKPFQLVTRPPRQLLKPGKKLQQSTHQLSNGTNVGWLPKYDREKFPLLHASRTCTKNDIYVAVVVTAGENFERRQVIRKTWGSELKTVFVLGSNATKNPSLEKEAAKYKDIVQAGFREGYYNLTYNTITALRWISIYCPQAEYIIKGDDDTWFNVQPLKTEIAIIGYDAGPLFMGKVLNFRTNRDRKSKWFTPREVIQQDILPKFLSGSGLVFLLFLSYVFTRETVPLVYNALLMEPLILNLEDLFITGFIAEQLGIPRVRLRDFNSHRLPHKPVNPCSYGFVLQSHELTPSEMVTLWKEMRKSDRSCP</sequence>
<keyword evidence="3 10" id="KW-0328">Glycosyltransferase</keyword>
<evidence type="ECO:0000313" key="12">
    <source>
        <dbReference type="Proteomes" id="UP000594260"/>
    </source>
</evidence>
<keyword evidence="6" id="KW-0735">Signal-anchor</keyword>
<evidence type="ECO:0000256" key="1">
    <source>
        <dbReference type="ARBA" id="ARBA00004323"/>
    </source>
</evidence>
<dbReference type="RefSeq" id="XP_022670681.1">
    <property type="nucleotide sequence ID" value="XM_022814946.1"/>
</dbReference>
<keyword evidence="9" id="KW-0472">Membrane</keyword>
<dbReference type="EC" id="2.4.1.-" evidence="10"/>
<evidence type="ECO:0000256" key="6">
    <source>
        <dbReference type="ARBA" id="ARBA00022968"/>
    </source>
</evidence>
<comment type="similarity">
    <text evidence="2 10">Belongs to the glycosyltransferase 31 family.</text>
</comment>
<dbReference type="RefSeq" id="XP_022670678.1">
    <property type="nucleotide sequence ID" value="XM_022814943.1"/>
</dbReference>
<dbReference type="RefSeq" id="XP_022670680.1">
    <property type="nucleotide sequence ID" value="XM_022814945.1"/>
</dbReference>
<keyword evidence="12" id="KW-1185">Reference proteome</keyword>
<name>A0A7M7KU01_VARDE</name>
<keyword evidence="7" id="KW-1133">Transmembrane helix</keyword>